<name>A0A162N128_CORFA</name>
<dbReference type="SUPFAM" id="SSF56112">
    <property type="entry name" value="Protein kinase-like (PK-like)"/>
    <property type="match status" value="1"/>
</dbReference>
<dbReference type="EMBL" id="AZHB01000001">
    <property type="protein sequence ID" value="OAA73799.1"/>
    <property type="molecule type" value="Genomic_DNA"/>
</dbReference>
<feature type="domain" description="Aminoglycoside phosphotransferase" evidence="1">
    <location>
        <begin position="60"/>
        <end position="368"/>
    </location>
</feature>
<dbReference type="PANTHER" id="PTHR21310">
    <property type="entry name" value="AMINOGLYCOSIDE PHOSPHOTRANSFERASE-RELATED-RELATED"/>
    <property type="match status" value="1"/>
</dbReference>
<keyword evidence="3" id="KW-1185">Reference proteome</keyword>
<dbReference type="Gene3D" id="3.90.1200.10">
    <property type="match status" value="1"/>
</dbReference>
<keyword evidence="2" id="KW-0808">Transferase</keyword>
<evidence type="ECO:0000259" key="1">
    <source>
        <dbReference type="Pfam" id="PF01636"/>
    </source>
</evidence>
<dbReference type="OrthoDB" id="2906425at2759"/>
<keyword evidence="2" id="KW-0418">Kinase</keyword>
<dbReference type="PANTHER" id="PTHR21310:SF15">
    <property type="entry name" value="AMINOGLYCOSIDE PHOSPHOTRANSFERASE DOMAIN-CONTAINING PROTEIN"/>
    <property type="match status" value="1"/>
</dbReference>
<sequence length="436" mass="48318">MSRPQTPPHEPRYHVHVAQKTIEQLISSAFPGTGLISCSELETNKGYNNRLYFLKVRRLGQSSVFRNTDAEKLDLVLKVNGYFFKADKVQNEVGCIQILKKYCPDIPAPTVLAWSEDGVHVCLSNPSGPETKHVSLSIPDEDKRHGGWILMLRIPGKPLSTCDFHEATRLDIMRQLAGIVASWRANIPAQKYIGNIQFHQLLHDSEPDFTITENSGPGPQDLVVRGILVDELWLTTPITSTVQQYTLKIEQKLEQLDTSSDYAQNRHLAAQIRSFVTNTLPQLDALNPPPPQHSSSGGHFVFTHYDLSPRNILVTATAGSPPRISGIVDFEFAGFFPPVEEFLNDAVGNAGDWPEELYGAYLAGLEARGIATPAKGIDAEVWEAARCLEHVADNVAPWWLPGPHTGAVLEEKFARSAAELQENLKKLSNGSRGIRH</sequence>
<gene>
    <name evidence="2" type="ORF">ISF_00700</name>
</gene>
<dbReference type="InterPro" id="IPR011009">
    <property type="entry name" value="Kinase-like_dom_sf"/>
</dbReference>
<dbReference type="InterPro" id="IPR051678">
    <property type="entry name" value="AGP_Transferase"/>
</dbReference>
<dbReference type="Proteomes" id="UP000076744">
    <property type="component" value="Unassembled WGS sequence"/>
</dbReference>
<comment type="caution">
    <text evidence="2">The sequence shown here is derived from an EMBL/GenBank/DDBJ whole genome shotgun (WGS) entry which is preliminary data.</text>
</comment>
<accession>A0A162N128</accession>
<dbReference type="GeneID" id="30016992"/>
<evidence type="ECO:0000313" key="2">
    <source>
        <dbReference type="EMBL" id="OAA73799.1"/>
    </source>
</evidence>
<dbReference type="AlphaFoldDB" id="A0A162N128"/>
<dbReference type="Pfam" id="PF01636">
    <property type="entry name" value="APH"/>
    <property type="match status" value="1"/>
</dbReference>
<organism evidence="2 3">
    <name type="scientific">Cordyceps fumosorosea (strain ARSEF 2679)</name>
    <name type="common">Isaria fumosorosea</name>
    <dbReference type="NCBI Taxonomy" id="1081104"/>
    <lineage>
        <taxon>Eukaryota</taxon>
        <taxon>Fungi</taxon>
        <taxon>Dikarya</taxon>
        <taxon>Ascomycota</taxon>
        <taxon>Pezizomycotina</taxon>
        <taxon>Sordariomycetes</taxon>
        <taxon>Hypocreomycetidae</taxon>
        <taxon>Hypocreales</taxon>
        <taxon>Cordycipitaceae</taxon>
        <taxon>Cordyceps</taxon>
    </lineage>
</organism>
<proteinExistence type="predicted"/>
<protein>
    <submittedName>
        <fullName evidence="2">Protein kinase-like domain protein</fullName>
    </submittedName>
</protein>
<dbReference type="RefSeq" id="XP_018708757.1">
    <property type="nucleotide sequence ID" value="XM_018844307.1"/>
</dbReference>
<dbReference type="GO" id="GO:0016301">
    <property type="term" value="F:kinase activity"/>
    <property type="evidence" value="ECO:0007669"/>
    <property type="project" value="UniProtKB-KW"/>
</dbReference>
<evidence type="ECO:0000313" key="3">
    <source>
        <dbReference type="Proteomes" id="UP000076744"/>
    </source>
</evidence>
<reference evidence="2 3" key="1">
    <citation type="journal article" date="2016" name="Genome Biol. Evol.">
        <title>Divergent and convergent evolution of fungal pathogenicity.</title>
        <authorList>
            <person name="Shang Y."/>
            <person name="Xiao G."/>
            <person name="Zheng P."/>
            <person name="Cen K."/>
            <person name="Zhan S."/>
            <person name="Wang C."/>
        </authorList>
    </citation>
    <scope>NUCLEOTIDE SEQUENCE [LARGE SCALE GENOMIC DNA]</scope>
    <source>
        <strain evidence="2 3">ARSEF 2679</strain>
    </source>
</reference>
<dbReference type="InterPro" id="IPR002575">
    <property type="entry name" value="Aminoglycoside_PTrfase"/>
</dbReference>